<feature type="active site" description="Pros-phosphohistidine intermediate" evidence="15">
    <location>
        <position position="204"/>
    </location>
</feature>
<dbReference type="Gramene" id="MELO3C024340.2.1">
    <property type="protein sequence ID" value="MELO3C024340.2.1"/>
    <property type="gene ID" value="MELO3C024340.2"/>
</dbReference>
<feature type="transmembrane region" description="Helical" evidence="18">
    <location>
        <begin position="58"/>
        <end position="80"/>
    </location>
</feature>
<keyword evidence="5" id="KW-0963">Cytoplasm</keyword>
<dbReference type="SUPFAM" id="SSF54919">
    <property type="entry name" value="Nucleoside diphosphate kinase, NDK"/>
    <property type="match status" value="1"/>
</dbReference>
<keyword evidence="14" id="KW-0966">Cell projection</keyword>
<evidence type="ECO:0000256" key="1">
    <source>
        <dbReference type="ARBA" id="ARBA00000082"/>
    </source>
</evidence>
<dbReference type="InterPro" id="IPR036850">
    <property type="entry name" value="NDK-like_dom_sf"/>
</dbReference>
<dbReference type="InterPro" id="IPR001564">
    <property type="entry name" value="Nucleoside_diP_kinase"/>
</dbReference>
<dbReference type="GO" id="GO:0006241">
    <property type="term" value="P:CTP biosynthetic process"/>
    <property type="evidence" value="ECO:0007669"/>
    <property type="project" value="InterPro"/>
</dbReference>
<evidence type="ECO:0000313" key="20">
    <source>
        <dbReference type="EnsemblPlants" id="MELO3C024340.2.1"/>
    </source>
</evidence>
<dbReference type="PRINTS" id="PR01243">
    <property type="entry name" value="NUCDPKINASE"/>
</dbReference>
<evidence type="ECO:0000256" key="18">
    <source>
        <dbReference type="SAM" id="Phobius"/>
    </source>
</evidence>
<comment type="subcellular location">
    <subcellularLocation>
        <location evidence="3">Cell projection</location>
        <location evidence="3">Cilium</location>
    </subcellularLocation>
</comment>
<keyword evidence="8 17" id="KW-0547">Nucleotide-binding</keyword>
<dbReference type="EC" id="2.7.4.6" evidence="17"/>
<comment type="catalytic activity">
    <reaction evidence="2">
        <text>a ribonucleoside 5'-diphosphate + ATP = a ribonucleoside 5'-triphosphate + ADP</text>
        <dbReference type="Rhea" id="RHEA:18113"/>
        <dbReference type="ChEBI" id="CHEBI:30616"/>
        <dbReference type="ChEBI" id="CHEBI:57930"/>
        <dbReference type="ChEBI" id="CHEBI:61557"/>
        <dbReference type="ChEBI" id="CHEBI:456216"/>
        <dbReference type="EC" id="2.7.4.6"/>
    </reaction>
</comment>
<evidence type="ECO:0000256" key="11">
    <source>
        <dbReference type="ARBA" id="ARBA00022840"/>
    </source>
</evidence>
<dbReference type="Gene3D" id="3.30.70.141">
    <property type="entry name" value="Nucleoside diphosphate kinase-like domain"/>
    <property type="match status" value="1"/>
</dbReference>
<keyword evidence="13" id="KW-0546">Nucleotide metabolism</keyword>
<keyword evidence="7" id="KW-0479">Metal-binding</keyword>
<evidence type="ECO:0000256" key="6">
    <source>
        <dbReference type="ARBA" id="ARBA00022679"/>
    </source>
</evidence>
<organism evidence="20">
    <name type="scientific">Cucumis melo</name>
    <name type="common">Muskmelon</name>
    <dbReference type="NCBI Taxonomy" id="3656"/>
    <lineage>
        <taxon>Eukaryota</taxon>
        <taxon>Viridiplantae</taxon>
        <taxon>Streptophyta</taxon>
        <taxon>Embryophyta</taxon>
        <taxon>Tracheophyta</taxon>
        <taxon>Spermatophyta</taxon>
        <taxon>Magnoliopsida</taxon>
        <taxon>eudicotyledons</taxon>
        <taxon>Gunneridae</taxon>
        <taxon>Pentapetalae</taxon>
        <taxon>rosids</taxon>
        <taxon>fabids</taxon>
        <taxon>Cucurbitales</taxon>
        <taxon>Cucurbitaceae</taxon>
        <taxon>Benincaseae</taxon>
        <taxon>Cucumis</taxon>
    </lineage>
</organism>
<keyword evidence="18" id="KW-0472">Membrane</keyword>
<evidence type="ECO:0000256" key="7">
    <source>
        <dbReference type="ARBA" id="ARBA00022723"/>
    </source>
</evidence>
<dbReference type="FunFam" id="3.30.70.141:FF:000010">
    <property type="entry name" value="Nucleoside diphosphate kinase 7"/>
    <property type="match status" value="1"/>
</dbReference>
<keyword evidence="11 17" id="KW-0067">ATP-binding</keyword>
<accession>A0A9I9DV73</accession>
<keyword evidence="10" id="KW-0378">Hydrolase</keyword>
<evidence type="ECO:0000259" key="19">
    <source>
        <dbReference type="SMART" id="SM00562"/>
    </source>
</evidence>
<evidence type="ECO:0000256" key="12">
    <source>
        <dbReference type="ARBA" id="ARBA00022842"/>
    </source>
</evidence>
<keyword evidence="9 17" id="KW-0418">Kinase</keyword>
<evidence type="ECO:0000256" key="8">
    <source>
        <dbReference type="ARBA" id="ARBA00022741"/>
    </source>
</evidence>
<dbReference type="PROSITE" id="PS00469">
    <property type="entry name" value="NDPK"/>
    <property type="match status" value="1"/>
</dbReference>
<protein>
    <recommendedName>
        <fullName evidence="17">Nucleoside diphosphate kinase</fullName>
        <ecNumber evidence="17">2.7.4.6</ecNumber>
    </recommendedName>
</protein>
<dbReference type="PROSITE" id="PS51374">
    <property type="entry name" value="NDPK_LIKE"/>
    <property type="match status" value="1"/>
</dbReference>
<dbReference type="GO" id="GO:0005524">
    <property type="term" value="F:ATP binding"/>
    <property type="evidence" value="ECO:0007669"/>
    <property type="project" value="UniProtKB-KW"/>
</dbReference>
<keyword evidence="18" id="KW-1133">Transmembrane helix</keyword>
<evidence type="ECO:0000256" key="4">
    <source>
        <dbReference type="ARBA" id="ARBA00008142"/>
    </source>
</evidence>
<comment type="similarity">
    <text evidence="4 15 16">Belongs to the NDK family.</text>
</comment>
<evidence type="ECO:0000256" key="17">
    <source>
        <dbReference type="RuleBase" id="RU004013"/>
    </source>
</evidence>
<comment type="catalytic activity">
    <reaction evidence="1 17">
        <text>a 2'-deoxyribonucleoside 5'-diphosphate + ATP = a 2'-deoxyribonucleoside 5'-triphosphate + ADP</text>
        <dbReference type="Rhea" id="RHEA:44640"/>
        <dbReference type="ChEBI" id="CHEBI:30616"/>
        <dbReference type="ChEBI" id="CHEBI:61560"/>
        <dbReference type="ChEBI" id="CHEBI:73316"/>
        <dbReference type="ChEBI" id="CHEBI:456216"/>
        <dbReference type="EC" id="2.7.4.6"/>
    </reaction>
</comment>
<dbReference type="EnsemblPlants" id="MELO3C024340.2.1">
    <property type="protein sequence ID" value="MELO3C024340.2.1"/>
    <property type="gene ID" value="MELO3C024340.2"/>
</dbReference>
<proteinExistence type="inferred from homology"/>
<dbReference type="GO" id="GO:0016787">
    <property type="term" value="F:hydrolase activity"/>
    <property type="evidence" value="ECO:0007669"/>
    <property type="project" value="UniProtKB-KW"/>
</dbReference>
<feature type="domain" description="Nucleoside diphosphate kinase-like" evidence="19">
    <location>
        <begin position="87"/>
        <end position="227"/>
    </location>
</feature>
<feature type="binding site" evidence="15">
    <location>
        <position position="177"/>
    </location>
    <ligand>
        <name>ATP</name>
        <dbReference type="ChEBI" id="CHEBI:30616"/>
    </ligand>
</feature>
<dbReference type="PANTHER" id="PTHR46161">
    <property type="entry name" value="NUCLEOSIDE DIPHOSPHATE KINASE"/>
    <property type="match status" value="1"/>
</dbReference>
<keyword evidence="12" id="KW-0460">Magnesium</keyword>
<evidence type="ECO:0000256" key="15">
    <source>
        <dbReference type="PROSITE-ProRule" id="PRU00706"/>
    </source>
</evidence>
<evidence type="ECO:0000256" key="3">
    <source>
        <dbReference type="ARBA" id="ARBA00004138"/>
    </source>
</evidence>
<dbReference type="GO" id="GO:0006228">
    <property type="term" value="P:UTP biosynthetic process"/>
    <property type="evidence" value="ECO:0007669"/>
    <property type="project" value="InterPro"/>
</dbReference>
<reference evidence="20" key="1">
    <citation type="submission" date="2023-03" db="UniProtKB">
        <authorList>
            <consortium name="EnsemblPlants"/>
        </authorList>
    </citation>
    <scope>IDENTIFICATION</scope>
</reference>
<evidence type="ECO:0000256" key="5">
    <source>
        <dbReference type="ARBA" id="ARBA00022490"/>
    </source>
</evidence>
<dbReference type="Pfam" id="PF00334">
    <property type="entry name" value="NDK"/>
    <property type="match status" value="1"/>
</dbReference>
<dbReference type="InterPro" id="IPR023005">
    <property type="entry name" value="Nucleoside_diP_kinase_AS"/>
</dbReference>
<feature type="binding site" evidence="15">
    <location>
        <position position="143"/>
    </location>
    <ligand>
        <name>ATP</name>
        <dbReference type="ChEBI" id="CHEBI:30616"/>
    </ligand>
</feature>
<feature type="binding site" evidence="15">
    <location>
        <position position="191"/>
    </location>
    <ligand>
        <name>ATP</name>
        <dbReference type="ChEBI" id="CHEBI:30616"/>
    </ligand>
</feature>
<dbReference type="AlphaFoldDB" id="A0A9I9DV73"/>
<dbReference type="GO" id="GO:0006183">
    <property type="term" value="P:GTP biosynthetic process"/>
    <property type="evidence" value="ECO:0007669"/>
    <property type="project" value="InterPro"/>
</dbReference>
<evidence type="ECO:0000256" key="9">
    <source>
        <dbReference type="ARBA" id="ARBA00022777"/>
    </source>
</evidence>
<keyword evidence="6 17" id="KW-0808">Transferase</keyword>
<evidence type="ECO:0000256" key="13">
    <source>
        <dbReference type="ARBA" id="ARBA00023080"/>
    </source>
</evidence>
<feature type="binding site" evidence="15">
    <location>
        <position position="171"/>
    </location>
    <ligand>
        <name>ATP</name>
        <dbReference type="ChEBI" id="CHEBI:30616"/>
    </ligand>
</feature>
<feature type="binding site" evidence="15">
    <location>
        <position position="201"/>
    </location>
    <ligand>
        <name>ATP</name>
        <dbReference type="ChEBI" id="CHEBI:30616"/>
    </ligand>
</feature>
<dbReference type="InterPro" id="IPR034907">
    <property type="entry name" value="NDK-like_dom"/>
</dbReference>
<evidence type="ECO:0000256" key="10">
    <source>
        <dbReference type="ARBA" id="ARBA00022801"/>
    </source>
</evidence>
<dbReference type="SMART" id="SM00562">
    <property type="entry name" value="NDK"/>
    <property type="match status" value="1"/>
</dbReference>
<evidence type="ECO:0000256" key="2">
    <source>
        <dbReference type="ARBA" id="ARBA00000937"/>
    </source>
</evidence>
<sequence>KQFNTIIPAPLAPQSFLLSRHYTVLPSPPVRIIFHSLHLQILHSSNRSFAQEMTIRLILLRSRFCFCFFFVAVAFSGVFASNGGMKMEKTLAMIKPDGLRGNYTERIKGAIVESGFRILEERIVELDEDRASRFYAEHSSRSFFPNLVKYMTSGPVCIMVLEKQNAIADWRALIGPTDSVKAKATHPNSIRAMCGLDSEKNCVHGSDSLLSAQREISFFFEEETGEMVGNHDEL</sequence>
<dbReference type="GO" id="GO:0004550">
    <property type="term" value="F:nucleoside diphosphate kinase activity"/>
    <property type="evidence" value="ECO:0007669"/>
    <property type="project" value="UniProtKB-EC"/>
</dbReference>
<keyword evidence="18" id="KW-0812">Transmembrane</keyword>
<evidence type="ECO:0000256" key="14">
    <source>
        <dbReference type="ARBA" id="ARBA00023273"/>
    </source>
</evidence>
<feature type="binding site" evidence="15">
    <location>
        <position position="95"/>
    </location>
    <ligand>
        <name>ATP</name>
        <dbReference type="ChEBI" id="CHEBI:30616"/>
    </ligand>
</feature>
<name>A0A9I9DV73_CUCME</name>
<dbReference type="PANTHER" id="PTHR46161:SF3">
    <property type="entry name" value="NUCLEOSIDE DIPHOSPHATE KINASE DDB_G0292928-RELATED"/>
    <property type="match status" value="1"/>
</dbReference>
<dbReference type="GO" id="GO:0046872">
    <property type="term" value="F:metal ion binding"/>
    <property type="evidence" value="ECO:0007669"/>
    <property type="project" value="UniProtKB-KW"/>
</dbReference>
<evidence type="ECO:0000256" key="16">
    <source>
        <dbReference type="RuleBase" id="RU004011"/>
    </source>
</evidence>